<dbReference type="Pfam" id="PF00076">
    <property type="entry name" value="RRM_1"/>
    <property type="match status" value="1"/>
</dbReference>
<feature type="compositionally biased region" description="Acidic residues" evidence="3">
    <location>
        <begin position="196"/>
        <end position="205"/>
    </location>
</feature>
<dbReference type="Pfam" id="PF01805">
    <property type="entry name" value="Surp"/>
    <property type="match status" value="1"/>
</dbReference>
<dbReference type="InterPro" id="IPR000061">
    <property type="entry name" value="Surp"/>
</dbReference>
<dbReference type="SMART" id="SM00360">
    <property type="entry name" value="RRM"/>
    <property type="match status" value="1"/>
</dbReference>
<dbReference type="InterPro" id="IPR012677">
    <property type="entry name" value="Nucleotide-bd_a/b_plait_sf"/>
</dbReference>
<feature type="compositionally biased region" description="Polar residues" evidence="3">
    <location>
        <begin position="99"/>
        <end position="118"/>
    </location>
</feature>
<dbReference type="PANTHER" id="PTHR23140:SF0">
    <property type="entry name" value="U2 SNRNP-ASSOCIATED SURP MOTIF-CONTAINING PROTEIN"/>
    <property type="match status" value="1"/>
</dbReference>
<name>A0A8H7S5B5_9FUNG</name>
<evidence type="ECO:0008006" key="9">
    <source>
        <dbReference type="Google" id="ProtNLM"/>
    </source>
</evidence>
<feature type="compositionally biased region" description="Polar residues" evidence="3">
    <location>
        <begin position="673"/>
        <end position="688"/>
    </location>
</feature>
<dbReference type="CDD" id="cd12223">
    <property type="entry name" value="RRM_SR140"/>
    <property type="match status" value="1"/>
</dbReference>
<dbReference type="PROSITE" id="PS50102">
    <property type="entry name" value="RRM"/>
    <property type="match status" value="1"/>
</dbReference>
<feature type="compositionally biased region" description="Basic and acidic residues" evidence="3">
    <location>
        <begin position="11"/>
        <end position="25"/>
    </location>
</feature>
<dbReference type="InterPro" id="IPR006569">
    <property type="entry name" value="CID_dom"/>
</dbReference>
<dbReference type="AlphaFoldDB" id="A0A8H7S5B5"/>
<protein>
    <recommendedName>
        <fullName evidence="9">U2-associated protein SR140</fullName>
    </recommendedName>
</protein>
<dbReference type="GO" id="GO:0005634">
    <property type="term" value="C:nucleus"/>
    <property type="evidence" value="ECO:0007669"/>
    <property type="project" value="TreeGrafter"/>
</dbReference>
<feature type="region of interest" description="Disordered" evidence="3">
    <location>
        <begin position="92"/>
        <end position="206"/>
    </location>
</feature>
<feature type="region of interest" description="Disordered" evidence="3">
    <location>
        <begin position="670"/>
        <end position="774"/>
    </location>
</feature>
<evidence type="ECO:0000259" key="4">
    <source>
        <dbReference type="PROSITE" id="PS50102"/>
    </source>
</evidence>
<dbReference type="OrthoDB" id="377209at2759"/>
<feature type="compositionally biased region" description="Acidic residues" evidence="3">
    <location>
        <begin position="1"/>
        <end position="10"/>
    </location>
</feature>
<feature type="compositionally biased region" description="Acidic residues" evidence="3">
    <location>
        <begin position="715"/>
        <end position="755"/>
    </location>
</feature>
<dbReference type="PANTHER" id="PTHR23140">
    <property type="entry name" value="RNA PROCESSING PROTEIN LD23810P"/>
    <property type="match status" value="1"/>
</dbReference>
<dbReference type="GO" id="GO:0003723">
    <property type="term" value="F:RNA binding"/>
    <property type="evidence" value="ECO:0007669"/>
    <property type="project" value="UniProtKB-UniRule"/>
</dbReference>
<dbReference type="SUPFAM" id="SSF48464">
    <property type="entry name" value="ENTH/VHS domain"/>
    <property type="match status" value="1"/>
</dbReference>
<keyword evidence="8" id="KW-1185">Reference proteome</keyword>
<feature type="region of interest" description="Disordered" evidence="3">
    <location>
        <begin position="1"/>
        <end position="72"/>
    </location>
</feature>
<dbReference type="EMBL" id="JAEPRB010000098">
    <property type="protein sequence ID" value="KAG2221836.1"/>
    <property type="molecule type" value="Genomic_DNA"/>
</dbReference>
<dbReference type="GO" id="GO:0006396">
    <property type="term" value="P:RNA processing"/>
    <property type="evidence" value="ECO:0007669"/>
    <property type="project" value="InterPro"/>
</dbReference>
<evidence type="ECO:0000259" key="6">
    <source>
        <dbReference type="PROSITE" id="PS51391"/>
    </source>
</evidence>
<feature type="compositionally biased region" description="Basic and acidic residues" evidence="3">
    <location>
        <begin position="756"/>
        <end position="768"/>
    </location>
</feature>
<dbReference type="SUPFAM" id="SSF54928">
    <property type="entry name" value="RNA-binding domain, RBD"/>
    <property type="match status" value="1"/>
</dbReference>
<dbReference type="Pfam" id="PF04818">
    <property type="entry name" value="CID"/>
    <property type="match status" value="1"/>
</dbReference>
<dbReference type="InterPro" id="IPR035009">
    <property type="entry name" value="SR140_RRM"/>
</dbReference>
<evidence type="ECO:0000256" key="3">
    <source>
        <dbReference type="SAM" id="MobiDB-lite"/>
    </source>
</evidence>
<dbReference type="Gene3D" id="3.30.70.330">
    <property type="match status" value="1"/>
</dbReference>
<dbReference type="PROSITE" id="PS50128">
    <property type="entry name" value="SURP"/>
    <property type="match status" value="1"/>
</dbReference>
<evidence type="ECO:0000313" key="8">
    <source>
        <dbReference type="Proteomes" id="UP000646827"/>
    </source>
</evidence>
<dbReference type="SMART" id="SM00648">
    <property type="entry name" value="SWAP"/>
    <property type="match status" value="1"/>
</dbReference>
<evidence type="ECO:0000313" key="7">
    <source>
        <dbReference type="EMBL" id="KAG2221836.1"/>
    </source>
</evidence>
<feature type="domain" description="RRM" evidence="4">
    <location>
        <begin position="280"/>
        <end position="361"/>
    </location>
</feature>
<evidence type="ECO:0000256" key="2">
    <source>
        <dbReference type="PROSITE-ProRule" id="PRU00176"/>
    </source>
</evidence>
<dbReference type="InterPro" id="IPR000504">
    <property type="entry name" value="RRM_dom"/>
</dbReference>
<dbReference type="Gene3D" id="1.10.10.790">
    <property type="entry name" value="Surp module"/>
    <property type="match status" value="1"/>
</dbReference>
<dbReference type="InterPro" id="IPR035979">
    <property type="entry name" value="RBD_domain_sf"/>
</dbReference>
<feature type="compositionally biased region" description="Low complexity" evidence="3">
    <location>
        <begin position="178"/>
        <end position="192"/>
    </location>
</feature>
<organism evidence="7 8">
    <name type="scientific">Circinella minor</name>
    <dbReference type="NCBI Taxonomy" id="1195481"/>
    <lineage>
        <taxon>Eukaryota</taxon>
        <taxon>Fungi</taxon>
        <taxon>Fungi incertae sedis</taxon>
        <taxon>Mucoromycota</taxon>
        <taxon>Mucoromycotina</taxon>
        <taxon>Mucoromycetes</taxon>
        <taxon>Mucorales</taxon>
        <taxon>Lichtheimiaceae</taxon>
        <taxon>Circinella</taxon>
    </lineage>
</organism>
<dbReference type="SUPFAM" id="SSF109905">
    <property type="entry name" value="Surp module (SWAP domain)"/>
    <property type="match status" value="1"/>
</dbReference>
<dbReference type="SMART" id="SM00582">
    <property type="entry name" value="RPR"/>
    <property type="match status" value="1"/>
</dbReference>
<dbReference type="InterPro" id="IPR035967">
    <property type="entry name" value="SWAP/Surp_sf"/>
</dbReference>
<feature type="region of interest" description="Disordered" evidence="3">
    <location>
        <begin position="232"/>
        <end position="256"/>
    </location>
</feature>
<dbReference type="InterPro" id="IPR008942">
    <property type="entry name" value="ENTH_VHS"/>
</dbReference>
<evidence type="ECO:0000256" key="1">
    <source>
        <dbReference type="ARBA" id="ARBA00022884"/>
    </source>
</evidence>
<feature type="domain" description="CID" evidence="6">
    <location>
        <begin position="525"/>
        <end position="670"/>
    </location>
</feature>
<feature type="domain" description="SURP motif" evidence="5">
    <location>
        <begin position="416"/>
        <end position="459"/>
    </location>
</feature>
<comment type="caution">
    <text evidence="7">The sequence shown here is derived from an EMBL/GenBank/DDBJ whole genome shotgun (WGS) entry which is preliminary data.</text>
</comment>
<reference evidence="7 8" key="1">
    <citation type="submission" date="2020-12" db="EMBL/GenBank/DDBJ databases">
        <title>Metabolic potential, ecology and presence of endohyphal bacteria is reflected in genomic diversity of Mucoromycotina.</title>
        <authorList>
            <person name="Muszewska A."/>
            <person name="Okrasinska A."/>
            <person name="Steczkiewicz K."/>
            <person name="Drgas O."/>
            <person name="Orlowska M."/>
            <person name="Perlinska-Lenart U."/>
            <person name="Aleksandrzak-Piekarczyk T."/>
            <person name="Szatraj K."/>
            <person name="Zielenkiewicz U."/>
            <person name="Pilsyk S."/>
            <person name="Malc E."/>
            <person name="Mieczkowski P."/>
            <person name="Kruszewska J.S."/>
            <person name="Biernat P."/>
            <person name="Pawlowska J."/>
        </authorList>
    </citation>
    <scope>NUCLEOTIDE SEQUENCE [LARGE SCALE GENOMIC DNA]</scope>
    <source>
        <strain evidence="7 8">CBS 142.35</strain>
    </source>
</reference>
<accession>A0A8H7S5B5</accession>
<gene>
    <name evidence="7" type="ORF">INT45_003550</name>
</gene>
<proteinExistence type="predicted"/>
<dbReference type="InterPro" id="IPR051485">
    <property type="entry name" value="SR-CTD_assoc_factor"/>
</dbReference>
<keyword evidence="1 2" id="KW-0694">RNA-binding</keyword>
<sequence>MSNNHEDDDNQHEQRLLDDRERSESPEPLPIKLKPIAATKLQAFSVGTHKKTPFQRHREENELKKKVRSNYYEKETEEAAKVYADFVASFEDPHDYKQGTKSSFVKSKASVQRGEQNESSPPPPVASPPSVSTSPMKLKSSTSTSYKPMPFIKARGEPLSSSSFKPKPTMTLASKAKQQQQLQQQQNNQHQQRQQEDEDDEEEVDALARKEARAQKKRNLDTFLEEIKREQEDREDRLKVKQMRTGRSGGLSSEPVSSVTLRAAFEENAGSHDTGDPGTTNLYVGNINPTVNEMMICHEFAKFGPIASVKIMWPRTQEEHDRNRNCGFVSFMERSDAEQALKNLDGKIFHDYIMKVGWGKAVPLPPKPIFVLDNGSKQTPTGLPFNAQLIESKSGSSKPRAEIVVVKPTNIQHVKIIHRLIERVVKHGREFEALIMKREESNPHFAFLFDNMSEEHVYYRWKLFSILQGDTKSDWRTEPFQMFDGGAWWIPPDVPFDDEGMMDVLLDSEDEEKERNREHLKKGALGRIARQRFESMLRQITFQRGTIARAMAFAIDHADAADEVIEIIIKALIIPETPLAIKLARLYLVSDILHNSASHVANAWKYRMSFESKLIPVFEHLNEMYRSISARLKAEQVRRHVSNVLSAWETWMVFPQHHIDHLRSTFMKKSSDSELQSQSPETNVSTLPTEPIHNEGDVDGLPMNNDESTTTIHEDDVDGEPLDDVDGIPMESEDIDGVPMEDDIDGEPLEEDIDGEPLHEEKEDKQVDLNDIFA</sequence>
<evidence type="ECO:0000259" key="5">
    <source>
        <dbReference type="PROSITE" id="PS50128"/>
    </source>
</evidence>
<dbReference type="Gene3D" id="1.25.40.90">
    <property type="match status" value="1"/>
</dbReference>
<dbReference type="Proteomes" id="UP000646827">
    <property type="component" value="Unassembled WGS sequence"/>
</dbReference>
<dbReference type="PROSITE" id="PS51391">
    <property type="entry name" value="CID"/>
    <property type="match status" value="1"/>
</dbReference>